<dbReference type="InterPro" id="IPR000933">
    <property type="entry name" value="Glyco_hydro_29"/>
</dbReference>
<organism evidence="8 9">
    <name type="scientific">Rhizobium multihospitium</name>
    <dbReference type="NCBI Taxonomy" id="410764"/>
    <lineage>
        <taxon>Bacteria</taxon>
        <taxon>Pseudomonadati</taxon>
        <taxon>Pseudomonadota</taxon>
        <taxon>Alphaproteobacteria</taxon>
        <taxon>Hyphomicrobiales</taxon>
        <taxon>Rhizobiaceae</taxon>
        <taxon>Rhizobium/Agrobacterium group</taxon>
        <taxon>Rhizobium</taxon>
    </lineage>
</organism>
<dbReference type="EMBL" id="FMAG01000001">
    <property type="protein sequence ID" value="SCB12719.1"/>
    <property type="molecule type" value="Genomic_DNA"/>
</dbReference>
<dbReference type="Pfam" id="PF01120">
    <property type="entry name" value="Alpha_L_fucos"/>
    <property type="match status" value="1"/>
</dbReference>
<dbReference type="PRINTS" id="PR00741">
    <property type="entry name" value="GLHYDRLASE29"/>
</dbReference>
<evidence type="ECO:0000256" key="2">
    <source>
        <dbReference type="ARBA" id="ARBA00007951"/>
    </source>
</evidence>
<dbReference type="EC" id="3.2.1.51" evidence="3"/>
<keyword evidence="5" id="KW-0378">Hydrolase</keyword>
<dbReference type="InterPro" id="IPR016286">
    <property type="entry name" value="FUC_metazoa-typ"/>
</dbReference>
<dbReference type="Proteomes" id="UP000199101">
    <property type="component" value="Unassembled WGS sequence"/>
</dbReference>
<dbReference type="GO" id="GO:0005764">
    <property type="term" value="C:lysosome"/>
    <property type="evidence" value="ECO:0007669"/>
    <property type="project" value="TreeGrafter"/>
</dbReference>
<name>A0A1C3UB99_9HYPH</name>
<accession>A0A1C3UB99</accession>
<dbReference type="PANTHER" id="PTHR10030:SF37">
    <property type="entry name" value="ALPHA-L-FUCOSIDASE-RELATED"/>
    <property type="match status" value="1"/>
</dbReference>
<reference evidence="9" key="1">
    <citation type="submission" date="2016-08" db="EMBL/GenBank/DDBJ databases">
        <authorList>
            <person name="Varghese N."/>
            <person name="Submissions Spin"/>
        </authorList>
    </citation>
    <scope>NUCLEOTIDE SEQUENCE [LARGE SCALE GENOMIC DNA]</scope>
    <source>
        <strain evidence="9">HAMBI 2975</strain>
    </source>
</reference>
<evidence type="ECO:0000313" key="9">
    <source>
        <dbReference type="Proteomes" id="UP000199101"/>
    </source>
</evidence>
<comment type="similarity">
    <text evidence="2">Belongs to the glycosyl hydrolase 29 family.</text>
</comment>
<dbReference type="GO" id="GO:0006004">
    <property type="term" value="P:fucose metabolic process"/>
    <property type="evidence" value="ECO:0007669"/>
    <property type="project" value="InterPro"/>
</dbReference>
<keyword evidence="4" id="KW-0732">Signal</keyword>
<keyword evidence="6" id="KW-0326">Glycosidase</keyword>
<evidence type="ECO:0000256" key="5">
    <source>
        <dbReference type="ARBA" id="ARBA00022801"/>
    </source>
</evidence>
<dbReference type="GO" id="GO:0004560">
    <property type="term" value="F:alpha-L-fucosidase activity"/>
    <property type="evidence" value="ECO:0007669"/>
    <property type="project" value="InterPro"/>
</dbReference>
<evidence type="ECO:0000256" key="6">
    <source>
        <dbReference type="ARBA" id="ARBA00023295"/>
    </source>
</evidence>
<comment type="function">
    <text evidence="1">Alpha-L-fucosidase is responsible for hydrolyzing the alpha-1,6-linked fucose joined to the reducing-end N-acetylglucosamine of the carbohydrate moieties of glycoproteins.</text>
</comment>
<dbReference type="InterPro" id="IPR057739">
    <property type="entry name" value="Glyco_hydro_29_N"/>
</dbReference>
<evidence type="ECO:0000313" key="8">
    <source>
        <dbReference type="EMBL" id="SCB12719.1"/>
    </source>
</evidence>
<protein>
    <recommendedName>
        <fullName evidence="3">alpha-L-fucosidase</fullName>
        <ecNumber evidence="3">3.2.1.51</ecNumber>
    </recommendedName>
</protein>
<dbReference type="SMART" id="SM00812">
    <property type="entry name" value="Alpha_L_fucos"/>
    <property type="match status" value="1"/>
</dbReference>
<feature type="domain" description="Glycoside hydrolase family 29 N-terminal" evidence="7">
    <location>
        <begin position="53"/>
        <end position="373"/>
    </location>
</feature>
<dbReference type="STRING" id="410764.GA0061103_1845"/>
<sequence length="476" mass="54367">MKQYAERDFNSALDIPGMRINYQIEPVRLSLNTWEDSVSDAAISGGQNVADGKAWFGHDRFGMFIHFGLYALGARHEWLKNREEFTTEAYQKYFDNFDPDLYDAREWARRAREAGMKYVVLTAKHHEGFCLWDSKVTDYKVTNTPYGKDLIGPYVEALRAEGLKVGFYYSLLDWHHPDFPIDGHHPQRNHPDAAKLNEGRDVSRYAKYMRDQVTELLTNFGKIDVIWFDFSYPRRVYKGLPGKGRADWESDDLMKLVRQLQPDIIVGDRLDLPRDADHMPELVTPEQYTPRVAPTVAGLPVRWEACHTFSGSWGYYRDETSWKDAGQLINILVDTVSLGGNLLMNVGPTGRGTFDARAIKALDTYGEWLRLNGRAIYGAGPSTYKAPNGCRFTQKGNRLYLHIQTWPFRHIHIEGLGRKIKYAQFLHDASELHWLDPDAEVDSNVGVAVGEGILTLELPVLKPDVVTPVVELILKD</sequence>
<proteinExistence type="inferred from homology"/>
<dbReference type="InterPro" id="IPR017853">
    <property type="entry name" value="GH"/>
</dbReference>
<dbReference type="SUPFAM" id="SSF51445">
    <property type="entry name" value="(Trans)glycosidases"/>
    <property type="match status" value="1"/>
</dbReference>
<dbReference type="PANTHER" id="PTHR10030">
    <property type="entry name" value="ALPHA-L-FUCOSIDASE"/>
    <property type="match status" value="1"/>
</dbReference>
<dbReference type="Gene3D" id="3.20.20.80">
    <property type="entry name" value="Glycosidases"/>
    <property type="match status" value="1"/>
</dbReference>
<gene>
    <name evidence="8" type="ORF">GA0061103_1845</name>
</gene>
<evidence type="ECO:0000256" key="1">
    <source>
        <dbReference type="ARBA" id="ARBA00004071"/>
    </source>
</evidence>
<dbReference type="AlphaFoldDB" id="A0A1C3UB99"/>
<evidence type="ECO:0000256" key="3">
    <source>
        <dbReference type="ARBA" id="ARBA00012662"/>
    </source>
</evidence>
<keyword evidence="9" id="KW-1185">Reference proteome</keyword>
<dbReference type="GO" id="GO:0016139">
    <property type="term" value="P:glycoside catabolic process"/>
    <property type="evidence" value="ECO:0007669"/>
    <property type="project" value="TreeGrafter"/>
</dbReference>
<evidence type="ECO:0000259" key="7">
    <source>
        <dbReference type="Pfam" id="PF01120"/>
    </source>
</evidence>
<evidence type="ECO:0000256" key="4">
    <source>
        <dbReference type="ARBA" id="ARBA00022729"/>
    </source>
</evidence>